<name>A0ABZ0KUJ7_9BACL</name>
<dbReference type="Proteomes" id="UP001303532">
    <property type="component" value="Chromosome"/>
</dbReference>
<reference evidence="2 3" key="1">
    <citation type="submission" date="2023-01" db="EMBL/GenBank/DDBJ databases">
        <title>Sporosarcina sp. nov., isolated from Korean tranditional fermented seafood 'Jeotgal'.</title>
        <authorList>
            <person name="Yang A.-I."/>
        </authorList>
    </citation>
    <scope>NUCLEOTIDE SEQUENCE [LARGE SCALE GENOMIC DNA]</scope>
    <source>
        <strain evidence="2 3">B2O-1</strain>
    </source>
</reference>
<keyword evidence="1" id="KW-0812">Transmembrane</keyword>
<organism evidence="2 3">
    <name type="scientific">Sporosarcina jeotgali</name>
    <dbReference type="NCBI Taxonomy" id="3020056"/>
    <lineage>
        <taxon>Bacteria</taxon>
        <taxon>Bacillati</taxon>
        <taxon>Bacillota</taxon>
        <taxon>Bacilli</taxon>
        <taxon>Bacillales</taxon>
        <taxon>Caryophanaceae</taxon>
        <taxon>Sporosarcina</taxon>
    </lineage>
</organism>
<dbReference type="EMBL" id="CP116341">
    <property type="protein sequence ID" value="WOV82977.1"/>
    <property type="molecule type" value="Genomic_DNA"/>
</dbReference>
<sequence>MKHKDLILMALILLSITALMAYDFFPQLSELLFVPKPLIIMLLLLILFSGYFVTRLQHDGSQKFKFLWQVAFTTYLLALLIGFTLLGGVSQVGISLSSPALWIVLVISLFEIYQEYKKLPPADHAS</sequence>
<protein>
    <recommendedName>
        <fullName evidence="4">Permease</fullName>
    </recommendedName>
</protein>
<evidence type="ECO:0000313" key="2">
    <source>
        <dbReference type="EMBL" id="WOV82977.1"/>
    </source>
</evidence>
<gene>
    <name evidence="2" type="ORF">PGH26_08470</name>
</gene>
<dbReference type="RefSeq" id="WP_323690648.1">
    <property type="nucleotide sequence ID" value="NZ_CP116341.1"/>
</dbReference>
<feature type="transmembrane region" description="Helical" evidence="1">
    <location>
        <begin position="37"/>
        <end position="54"/>
    </location>
</feature>
<proteinExistence type="predicted"/>
<evidence type="ECO:0000313" key="3">
    <source>
        <dbReference type="Proteomes" id="UP001303532"/>
    </source>
</evidence>
<keyword evidence="3" id="KW-1185">Reference proteome</keyword>
<feature type="transmembrane region" description="Helical" evidence="1">
    <location>
        <begin position="66"/>
        <end position="86"/>
    </location>
</feature>
<evidence type="ECO:0008006" key="4">
    <source>
        <dbReference type="Google" id="ProtNLM"/>
    </source>
</evidence>
<feature type="transmembrane region" description="Helical" evidence="1">
    <location>
        <begin position="92"/>
        <end position="110"/>
    </location>
</feature>
<evidence type="ECO:0000256" key="1">
    <source>
        <dbReference type="SAM" id="Phobius"/>
    </source>
</evidence>
<keyword evidence="1" id="KW-0472">Membrane</keyword>
<keyword evidence="1" id="KW-1133">Transmembrane helix</keyword>
<accession>A0ABZ0KUJ7</accession>